<proteinExistence type="predicted"/>
<evidence type="ECO:0000313" key="2">
    <source>
        <dbReference type="Proteomes" id="UP000029629"/>
    </source>
</evidence>
<dbReference type="EMBL" id="JRNI01000085">
    <property type="protein sequence ID" value="KGF25847.1"/>
    <property type="molecule type" value="Genomic_DNA"/>
</dbReference>
<evidence type="ECO:0000313" key="1">
    <source>
        <dbReference type="EMBL" id="KGF25847.1"/>
    </source>
</evidence>
<accession>A0A096A524</accession>
<dbReference type="Proteomes" id="UP000029629">
    <property type="component" value="Unassembled WGS sequence"/>
</dbReference>
<gene>
    <name evidence="1" type="ORF">HMPREF2130_10740</name>
</gene>
<keyword evidence="2" id="KW-1185">Reference proteome</keyword>
<reference evidence="1 2" key="1">
    <citation type="submission" date="2014-07" db="EMBL/GenBank/DDBJ databases">
        <authorList>
            <person name="McCorrison J."/>
            <person name="Sanka R."/>
            <person name="Torralba M."/>
            <person name="Gillis M."/>
            <person name="Haft D.H."/>
            <person name="Methe B."/>
            <person name="Sutton G."/>
            <person name="Nelson K.E."/>
        </authorList>
    </citation>
    <scope>NUCLEOTIDE SEQUENCE [LARGE SCALE GENOMIC DNA]</scope>
    <source>
        <strain evidence="1 2">DNF00040</strain>
    </source>
</reference>
<dbReference type="AlphaFoldDB" id="A0A096A524"/>
<comment type="caution">
    <text evidence="1">The sequence shown here is derived from an EMBL/GenBank/DDBJ whole genome shotgun (WGS) entry which is preliminary data.</text>
</comment>
<protein>
    <submittedName>
        <fullName evidence="1">Uncharacterized protein</fullName>
    </submittedName>
</protein>
<name>A0A096A524_9BURK</name>
<sequence length="90" mass="10524">MFPIKDRYHLGSILYLIVNQVGDWVGYTIYSMSDEIDSHYTLMMKKLTMRHGAIRSKEVSFVSIRKVSEELAEAVSLSIRWQTFNFLALF</sequence>
<organism evidence="1 2">
    <name type="scientific">Oligella urethralis DNF00040</name>
    <dbReference type="NCBI Taxonomy" id="1401065"/>
    <lineage>
        <taxon>Bacteria</taxon>
        <taxon>Pseudomonadati</taxon>
        <taxon>Pseudomonadota</taxon>
        <taxon>Betaproteobacteria</taxon>
        <taxon>Burkholderiales</taxon>
        <taxon>Alcaligenaceae</taxon>
        <taxon>Oligella</taxon>
    </lineage>
</organism>